<dbReference type="EMBL" id="CAMXCM010000001">
    <property type="protein sequence ID" value="CAI3932108.1"/>
    <property type="molecule type" value="Genomic_DNA"/>
</dbReference>
<evidence type="ECO:0000313" key="6">
    <source>
        <dbReference type="Proteomes" id="UP001154255"/>
    </source>
</evidence>
<keyword evidence="7" id="KW-1185">Reference proteome</keyword>
<evidence type="ECO:0000313" key="4">
    <source>
        <dbReference type="EMBL" id="CAI3928768.1"/>
    </source>
</evidence>
<reference evidence="5" key="1">
    <citation type="submission" date="2022-10" db="EMBL/GenBank/DDBJ databases">
        <authorList>
            <person name="Botero Cardona J."/>
        </authorList>
    </citation>
    <scope>NUCLEOTIDE SEQUENCE</scope>
    <source>
        <strain evidence="5">LMG 31819</strain>
        <strain evidence="4">R-53529</strain>
    </source>
</reference>
<evidence type="ECO:0000259" key="3">
    <source>
        <dbReference type="Pfam" id="PF05036"/>
    </source>
</evidence>
<dbReference type="InterPro" id="IPR009009">
    <property type="entry name" value="RlpA-like_DPBB"/>
</dbReference>
<dbReference type="EMBL" id="CAMXCS010000001">
    <property type="protein sequence ID" value="CAI3928768.1"/>
    <property type="molecule type" value="Genomic_DNA"/>
</dbReference>
<protein>
    <submittedName>
        <fullName evidence="4 5">Contains C-terminal SPOR domain (RlpA)</fullName>
    </submittedName>
</protein>
<dbReference type="PROSITE" id="PS51257">
    <property type="entry name" value="PROKAR_LIPOPROTEIN"/>
    <property type="match status" value="1"/>
</dbReference>
<name>A0A9W4TNP4_9PROT</name>
<dbReference type="AlphaFoldDB" id="A0A9W4TNP4"/>
<accession>A0A9W4TNP4</accession>
<evidence type="ECO:0000259" key="2">
    <source>
        <dbReference type="Pfam" id="PF03330"/>
    </source>
</evidence>
<dbReference type="Gene3D" id="2.40.40.10">
    <property type="entry name" value="RlpA-like domain"/>
    <property type="match status" value="1"/>
</dbReference>
<dbReference type="GO" id="GO:0042834">
    <property type="term" value="F:peptidoglycan binding"/>
    <property type="evidence" value="ECO:0007669"/>
    <property type="project" value="InterPro"/>
</dbReference>
<proteinExistence type="predicted"/>
<dbReference type="InterPro" id="IPR036908">
    <property type="entry name" value="RlpA-like_sf"/>
</dbReference>
<dbReference type="Proteomes" id="UP001154255">
    <property type="component" value="Unassembled WGS sequence"/>
</dbReference>
<dbReference type="Pfam" id="PF03330">
    <property type="entry name" value="DPBB_1"/>
    <property type="match status" value="1"/>
</dbReference>
<evidence type="ECO:0000256" key="1">
    <source>
        <dbReference type="SAM" id="SignalP"/>
    </source>
</evidence>
<organism evidence="5 6">
    <name type="scientific">Commensalibacter communis</name>
    <dbReference type="NCBI Taxonomy" id="2972786"/>
    <lineage>
        <taxon>Bacteria</taxon>
        <taxon>Pseudomonadati</taxon>
        <taxon>Pseudomonadota</taxon>
        <taxon>Alphaproteobacteria</taxon>
        <taxon>Acetobacterales</taxon>
        <taxon>Acetobacteraceae</taxon>
    </lineage>
</organism>
<dbReference type="CDD" id="cd22268">
    <property type="entry name" value="DPBB_RlpA-like"/>
    <property type="match status" value="1"/>
</dbReference>
<feature type="domain" description="RlpA-like protein double-psi beta-barrel" evidence="2">
    <location>
        <begin position="77"/>
        <end position="151"/>
    </location>
</feature>
<feature type="domain" description="SPOR" evidence="3">
    <location>
        <begin position="234"/>
        <end position="294"/>
    </location>
</feature>
<sequence length="301" mass="32835">MAVMTMKYPMIKTYSFAFAALLLASCSKQDASTLPQVKLHYETGQPYQLGERWLYPEENFAYRGSGLAIVSSKKAKQATADGEIYSPQSMTGAHPTLQLPAIVNVRNLENGREITIRLNDRPTSTSDRILELTPKAAELLGIAKNSTAKVEIIEDEKRSQDLAFKMPNGPQTQMQVSTAPLDTIKVENLDGSQSSNSNAHPIEQPAENSIKGLLSLDELPVEYRQGAATGGQLWIDGGSFTSSVYANRLAARMGGRLVNTYTGGRRVIRVRSGPYNTVEQADQNLDSLLKSGIKGAKIIVE</sequence>
<feature type="chain" id="PRO_5040787273" evidence="1">
    <location>
        <begin position="20"/>
        <end position="301"/>
    </location>
</feature>
<dbReference type="Proteomes" id="UP001154259">
    <property type="component" value="Unassembled WGS sequence"/>
</dbReference>
<evidence type="ECO:0000313" key="7">
    <source>
        <dbReference type="Proteomes" id="UP001154259"/>
    </source>
</evidence>
<comment type="caution">
    <text evidence="5">The sequence shown here is derived from an EMBL/GenBank/DDBJ whole genome shotgun (WGS) entry which is preliminary data.</text>
</comment>
<dbReference type="PANTHER" id="PTHR34183">
    <property type="entry name" value="ENDOLYTIC PEPTIDOGLYCAN TRANSGLYCOSYLASE RLPA"/>
    <property type="match status" value="1"/>
</dbReference>
<dbReference type="InterPro" id="IPR036680">
    <property type="entry name" value="SPOR-like_sf"/>
</dbReference>
<feature type="signal peptide" evidence="1">
    <location>
        <begin position="1"/>
        <end position="19"/>
    </location>
</feature>
<evidence type="ECO:0000313" key="5">
    <source>
        <dbReference type="EMBL" id="CAI3932108.1"/>
    </source>
</evidence>
<dbReference type="InterPro" id="IPR007730">
    <property type="entry name" value="SPOR-like_dom"/>
</dbReference>
<keyword evidence="1" id="KW-0732">Signal</keyword>
<dbReference type="Pfam" id="PF05036">
    <property type="entry name" value="SPOR"/>
    <property type="match status" value="1"/>
</dbReference>
<gene>
    <name evidence="4" type="ORF">R53529_LOCUS395</name>
    <name evidence="5" type="ORF">R53530_LOCUS706</name>
</gene>
<dbReference type="SUPFAM" id="SSF110997">
    <property type="entry name" value="Sporulation related repeat"/>
    <property type="match status" value="1"/>
</dbReference>
<dbReference type="PANTHER" id="PTHR34183:SF1">
    <property type="entry name" value="ENDOLYTIC PEPTIDOGLYCAN TRANSGLYCOSYLASE RLPA"/>
    <property type="match status" value="1"/>
</dbReference>